<evidence type="ECO:0000259" key="3">
    <source>
        <dbReference type="PROSITE" id="PS51444"/>
    </source>
</evidence>
<name>A0A9R1UW70_LACSA</name>
<feature type="domain" description="FH2" evidence="3">
    <location>
        <begin position="1"/>
        <end position="171"/>
    </location>
</feature>
<dbReference type="AlphaFoldDB" id="A0A9R1UW70"/>
<dbReference type="PANTHER" id="PTHR45733:SF16">
    <property type="entry name" value="FORMIN-LIKE PROTEIN"/>
    <property type="match status" value="1"/>
</dbReference>
<accession>A0A9R1UW70</accession>
<dbReference type="Proteomes" id="UP000235145">
    <property type="component" value="Unassembled WGS sequence"/>
</dbReference>
<dbReference type="InterPro" id="IPR042201">
    <property type="entry name" value="FH2_Formin_sf"/>
</dbReference>
<dbReference type="Gene3D" id="1.20.58.2220">
    <property type="entry name" value="Formin, FH2 domain"/>
    <property type="match status" value="1"/>
</dbReference>
<dbReference type="PROSITE" id="PS51444">
    <property type="entry name" value="FH2"/>
    <property type="match status" value="1"/>
</dbReference>
<protein>
    <recommendedName>
        <fullName evidence="3">FH2 domain-containing protein</fullName>
    </recommendedName>
</protein>
<evidence type="ECO:0000256" key="1">
    <source>
        <dbReference type="ARBA" id="ARBA00006468"/>
    </source>
</evidence>
<comment type="caution">
    <text evidence="4">The sequence shown here is derived from an EMBL/GenBank/DDBJ whole genome shotgun (WGS) entry which is preliminary data.</text>
</comment>
<sequence length="171" mass="19755">MPIVMLIRIMIVMIVWLYKLISSIKLRRFIQTIISLANDLNQGTTRGVAVGFRVDSLLKLNETRAKRNKMTLMHYLCQLLADKLPELLDFSKELCNLEPASKIQLKILAEEMSTIRTGLEKVVEENNCVKKMDMCLKNFVRYAHKVNKSHKWNLSKDLEFKGIGIAMTRSL</sequence>
<gene>
    <name evidence="4" type="ORF">LSAT_V11C800414550</name>
</gene>
<evidence type="ECO:0000313" key="4">
    <source>
        <dbReference type="EMBL" id="KAJ0193980.1"/>
    </source>
</evidence>
<dbReference type="InterPro" id="IPR015425">
    <property type="entry name" value="FH2_Formin"/>
</dbReference>
<evidence type="ECO:0000256" key="2">
    <source>
        <dbReference type="SAM" id="Phobius"/>
    </source>
</evidence>
<proteinExistence type="inferred from homology"/>
<organism evidence="4 5">
    <name type="scientific">Lactuca sativa</name>
    <name type="common">Garden lettuce</name>
    <dbReference type="NCBI Taxonomy" id="4236"/>
    <lineage>
        <taxon>Eukaryota</taxon>
        <taxon>Viridiplantae</taxon>
        <taxon>Streptophyta</taxon>
        <taxon>Embryophyta</taxon>
        <taxon>Tracheophyta</taxon>
        <taxon>Spermatophyta</taxon>
        <taxon>Magnoliopsida</taxon>
        <taxon>eudicotyledons</taxon>
        <taxon>Gunneridae</taxon>
        <taxon>Pentapetalae</taxon>
        <taxon>asterids</taxon>
        <taxon>campanulids</taxon>
        <taxon>Asterales</taxon>
        <taxon>Asteraceae</taxon>
        <taxon>Cichorioideae</taxon>
        <taxon>Cichorieae</taxon>
        <taxon>Lactucinae</taxon>
        <taxon>Lactuca</taxon>
    </lineage>
</organism>
<dbReference type="EMBL" id="NBSK02000008">
    <property type="protein sequence ID" value="KAJ0193980.1"/>
    <property type="molecule type" value="Genomic_DNA"/>
</dbReference>
<reference evidence="4 5" key="1">
    <citation type="journal article" date="2017" name="Nat. Commun.">
        <title>Genome assembly with in vitro proximity ligation data and whole-genome triplication in lettuce.</title>
        <authorList>
            <person name="Reyes-Chin-Wo S."/>
            <person name="Wang Z."/>
            <person name="Yang X."/>
            <person name="Kozik A."/>
            <person name="Arikit S."/>
            <person name="Song C."/>
            <person name="Xia L."/>
            <person name="Froenicke L."/>
            <person name="Lavelle D.O."/>
            <person name="Truco M.J."/>
            <person name="Xia R."/>
            <person name="Zhu S."/>
            <person name="Xu C."/>
            <person name="Xu H."/>
            <person name="Xu X."/>
            <person name="Cox K."/>
            <person name="Korf I."/>
            <person name="Meyers B.C."/>
            <person name="Michelmore R.W."/>
        </authorList>
    </citation>
    <scope>NUCLEOTIDE SEQUENCE [LARGE SCALE GENOMIC DNA]</scope>
    <source>
        <strain evidence="5">cv. Salinas</strain>
        <tissue evidence="4">Seedlings</tissue>
    </source>
</reference>
<dbReference type="InterPro" id="IPR051144">
    <property type="entry name" value="Formin_homology_domain"/>
</dbReference>
<dbReference type="Pfam" id="PF02181">
    <property type="entry name" value="FH2"/>
    <property type="match status" value="1"/>
</dbReference>
<comment type="similarity">
    <text evidence="1">Belongs to the formin-like family. Class-II subfamily.</text>
</comment>
<keyword evidence="2" id="KW-0472">Membrane</keyword>
<keyword evidence="5" id="KW-1185">Reference proteome</keyword>
<dbReference type="SUPFAM" id="SSF101447">
    <property type="entry name" value="Formin homology 2 domain (FH2 domain)"/>
    <property type="match status" value="1"/>
</dbReference>
<evidence type="ECO:0000313" key="5">
    <source>
        <dbReference type="Proteomes" id="UP000235145"/>
    </source>
</evidence>
<feature type="transmembrane region" description="Helical" evidence="2">
    <location>
        <begin position="6"/>
        <end position="21"/>
    </location>
</feature>
<keyword evidence="2" id="KW-0812">Transmembrane</keyword>
<keyword evidence="2" id="KW-1133">Transmembrane helix</keyword>
<dbReference type="PANTHER" id="PTHR45733">
    <property type="entry name" value="FORMIN-J"/>
    <property type="match status" value="1"/>
</dbReference>